<dbReference type="GO" id="GO:0017171">
    <property type="term" value="F:serine hydrolase activity"/>
    <property type="evidence" value="ECO:0007669"/>
    <property type="project" value="TreeGrafter"/>
</dbReference>
<dbReference type="Gene3D" id="3.40.50.1820">
    <property type="entry name" value="alpha/beta hydrolase"/>
    <property type="match status" value="1"/>
</dbReference>
<keyword evidence="2" id="KW-0378">Hydrolase</keyword>
<sequence>MASALFLRRVLARFEANRILLKSPRRCISTGGACGAPELTDEYRGTTGKIRADDGVELYYERRGDGPRALLCIPGALGSVGTDFTPQMEHFGRAGSGFTIVGFDPRGYGKSRPHPRNFSAPGFYQRDAEDAAGVMEKLGFQRFSVLGWSDGGVSGIILAARFPKRVKKLVVWGSNASVTKSDIELVEKTRDVSQWSPKMRATMETLYGGDFPGMWSNWMDGVFSRETRRLSL</sequence>
<gene>
    <name evidence="2" type="ORF">GBAR_LOCUS21136</name>
</gene>
<dbReference type="PANTHER" id="PTHR46331">
    <property type="entry name" value="VALACYCLOVIR HYDROLASE"/>
    <property type="match status" value="1"/>
</dbReference>
<dbReference type="EMBL" id="CASHTH010002960">
    <property type="protein sequence ID" value="CAI8037809.1"/>
    <property type="molecule type" value="Genomic_DNA"/>
</dbReference>
<dbReference type="Proteomes" id="UP001174909">
    <property type="component" value="Unassembled WGS sequence"/>
</dbReference>
<feature type="domain" description="AB hydrolase-1" evidence="1">
    <location>
        <begin position="69"/>
        <end position="195"/>
    </location>
</feature>
<evidence type="ECO:0000313" key="2">
    <source>
        <dbReference type="EMBL" id="CAI8037809.1"/>
    </source>
</evidence>
<accession>A0AA35WYQ5</accession>
<organism evidence="2 3">
    <name type="scientific">Geodia barretti</name>
    <name type="common">Barrett's horny sponge</name>
    <dbReference type="NCBI Taxonomy" id="519541"/>
    <lineage>
        <taxon>Eukaryota</taxon>
        <taxon>Metazoa</taxon>
        <taxon>Porifera</taxon>
        <taxon>Demospongiae</taxon>
        <taxon>Heteroscleromorpha</taxon>
        <taxon>Tetractinellida</taxon>
        <taxon>Astrophorina</taxon>
        <taxon>Geodiidae</taxon>
        <taxon>Geodia</taxon>
    </lineage>
</organism>
<dbReference type="AlphaFoldDB" id="A0AA35WYQ5"/>
<protein>
    <submittedName>
        <fullName evidence="2">Valacyclovir hydrolase</fullName>
    </submittedName>
</protein>
<dbReference type="PRINTS" id="PR00111">
    <property type="entry name" value="ABHYDROLASE"/>
</dbReference>
<proteinExistence type="predicted"/>
<reference evidence="2" key="1">
    <citation type="submission" date="2023-03" db="EMBL/GenBank/DDBJ databases">
        <authorList>
            <person name="Steffen K."/>
            <person name="Cardenas P."/>
        </authorList>
    </citation>
    <scope>NUCLEOTIDE SEQUENCE</scope>
</reference>
<evidence type="ECO:0000313" key="3">
    <source>
        <dbReference type="Proteomes" id="UP001174909"/>
    </source>
</evidence>
<dbReference type="InterPro" id="IPR029058">
    <property type="entry name" value="AB_hydrolase_fold"/>
</dbReference>
<dbReference type="SUPFAM" id="SSF53474">
    <property type="entry name" value="alpha/beta-Hydrolases"/>
    <property type="match status" value="1"/>
</dbReference>
<comment type="caution">
    <text evidence="2">The sequence shown here is derived from an EMBL/GenBank/DDBJ whole genome shotgun (WGS) entry which is preliminary data.</text>
</comment>
<keyword evidence="3" id="KW-1185">Reference proteome</keyword>
<name>A0AA35WYQ5_GEOBA</name>
<dbReference type="PANTHER" id="PTHR46331:SF2">
    <property type="entry name" value="VALACYCLOVIR HYDROLASE"/>
    <property type="match status" value="1"/>
</dbReference>
<dbReference type="InterPro" id="IPR000073">
    <property type="entry name" value="AB_hydrolase_1"/>
</dbReference>
<dbReference type="Pfam" id="PF00561">
    <property type="entry name" value="Abhydrolase_1"/>
    <property type="match status" value="1"/>
</dbReference>
<evidence type="ECO:0000259" key="1">
    <source>
        <dbReference type="Pfam" id="PF00561"/>
    </source>
</evidence>